<evidence type="ECO:0000256" key="1">
    <source>
        <dbReference type="SAM" id="SignalP"/>
    </source>
</evidence>
<dbReference type="RefSeq" id="WP_307160677.1">
    <property type="nucleotide sequence ID" value="NZ_JAUSWV010000001.1"/>
</dbReference>
<organism evidence="2 3">
    <name type="scientific">Streptomyces rishiriensis</name>
    <dbReference type="NCBI Taxonomy" id="68264"/>
    <lineage>
        <taxon>Bacteria</taxon>
        <taxon>Bacillati</taxon>
        <taxon>Actinomycetota</taxon>
        <taxon>Actinomycetes</taxon>
        <taxon>Kitasatosporales</taxon>
        <taxon>Streptomycetaceae</taxon>
        <taxon>Streptomyces</taxon>
    </lineage>
</organism>
<reference evidence="2 3" key="1">
    <citation type="submission" date="2023-07" db="EMBL/GenBank/DDBJ databases">
        <title>Comparative genomics of wheat-associated soil bacteria to identify genetic determinants of phenazine resistance.</title>
        <authorList>
            <person name="Mouncey N."/>
        </authorList>
    </citation>
    <scope>NUCLEOTIDE SEQUENCE [LARGE SCALE GENOMIC DNA]</scope>
    <source>
        <strain evidence="2 3">B2I6</strain>
    </source>
</reference>
<proteinExistence type="predicted"/>
<keyword evidence="3" id="KW-1185">Reference proteome</keyword>
<dbReference type="EMBL" id="JAUSWV010000001">
    <property type="protein sequence ID" value="MDQ0577956.1"/>
    <property type="molecule type" value="Genomic_DNA"/>
</dbReference>
<sequence length="105" mass="10606">MLSFRTTFAGVALAAAAVMAGPGIASANDHSERGEGPAPYGQCNDFTTQLGAVNVNQGPVCINFGPLDEAGENKGGGDDTNFDCNAAVTQVGLVNVNEGPVCVDF</sequence>
<protein>
    <recommendedName>
        <fullName evidence="4">Secreted protein</fullName>
    </recommendedName>
</protein>
<feature type="signal peptide" evidence="1">
    <location>
        <begin position="1"/>
        <end position="27"/>
    </location>
</feature>
<accession>A0ABU0NFS3</accession>
<feature type="chain" id="PRO_5045919857" description="Secreted protein" evidence="1">
    <location>
        <begin position="28"/>
        <end position="105"/>
    </location>
</feature>
<evidence type="ECO:0000313" key="3">
    <source>
        <dbReference type="Proteomes" id="UP001230654"/>
    </source>
</evidence>
<dbReference type="Proteomes" id="UP001230654">
    <property type="component" value="Unassembled WGS sequence"/>
</dbReference>
<name>A0ABU0NFS3_STRRH</name>
<comment type="caution">
    <text evidence="2">The sequence shown here is derived from an EMBL/GenBank/DDBJ whole genome shotgun (WGS) entry which is preliminary data.</text>
</comment>
<evidence type="ECO:0008006" key="4">
    <source>
        <dbReference type="Google" id="ProtNLM"/>
    </source>
</evidence>
<gene>
    <name evidence="2" type="ORF">QF030_000134</name>
</gene>
<evidence type="ECO:0000313" key="2">
    <source>
        <dbReference type="EMBL" id="MDQ0577956.1"/>
    </source>
</evidence>
<keyword evidence="1" id="KW-0732">Signal</keyword>